<accession>A0A7G4YWG6</accession>
<reference evidence="2" key="1">
    <citation type="submission" date="2020-06" db="EMBL/GenBank/DDBJ databases">
        <title>Bacteria- and temperature-regulated peptides modulate beta-catenin signaling in Hydra.</title>
        <authorList>
            <person name="Taubenheim J."/>
            <person name="Willoweit-Ohl D."/>
            <person name="Knop M."/>
            <person name="Franzenburg S."/>
            <person name="He J."/>
            <person name="Bosch T.C.G."/>
            <person name="Fraune S."/>
        </authorList>
    </citation>
    <scope>NUCLEOTIDE SEQUENCE</scope>
    <source>
        <strain evidence="2">AEP</strain>
    </source>
</reference>
<feature type="chain" id="PRO_5028916663" evidence="1">
    <location>
        <begin position="21"/>
        <end position="102"/>
    </location>
</feature>
<evidence type="ECO:0000256" key="1">
    <source>
        <dbReference type="SAM" id="SignalP"/>
    </source>
</evidence>
<evidence type="ECO:0000313" key="2">
    <source>
        <dbReference type="EMBL" id="QMU95647.1"/>
    </source>
</evidence>
<dbReference type="EMBL" id="MT559335">
    <property type="protein sequence ID" value="QMU95647.1"/>
    <property type="molecule type" value="mRNA"/>
</dbReference>
<sequence length="102" mass="11969">MKGYIVFLLVNLLVESESRAYFRNEYFENGPYRRGMNQHEDPVVNEEFLDSNSIKENMENFYPVEKKTNFVVNCLTAYQKNCYHAVRLAGYSQQASFNSCCL</sequence>
<proteinExistence type="evidence at transcript level"/>
<dbReference type="AlphaFoldDB" id="A0A7G4YWG6"/>
<name>A0A7G4YWG6_HYDVU</name>
<feature type="signal peptide" evidence="1">
    <location>
        <begin position="1"/>
        <end position="20"/>
    </location>
</feature>
<evidence type="ECO:0000313" key="3">
    <source>
        <dbReference type="Proteomes" id="UP001652625"/>
    </source>
</evidence>
<gene>
    <name evidence="4" type="primary">LOC136081043</name>
</gene>
<dbReference type="RefSeq" id="XP_065654434.1">
    <property type="nucleotide sequence ID" value="XM_065798362.1"/>
</dbReference>
<reference evidence="4" key="2">
    <citation type="submission" date="2025-05" db="UniProtKB">
        <authorList>
            <consortium name="RefSeq"/>
        </authorList>
    </citation>
    <scope>IDENTIFICATION</scope>
</reference>
<protein>
    <submittedName>
        <fullName evidence="2">Eco1</fullName>
    </submittedName>
    <submittedName>
        <fullName evidence="4">Uncharacterized protein LOC136081043</fullName>
    </submittedName>
</protein>
<keyword evidence="3" id="KW-1185">Reference proteome</keyword>
<evidence type="ECO:0000313" key="4">
    <source>
        <dbReference type="RefSeq" id="XP_065654434.1"/>
    </source>
</evidence>
<dbReference type="Proteomes" id="UP001652625">
    <property type="component" value="Chromosome 06"/>
</dbReference>
<keyword evidence="1" id="KW-0732">Signal</keyword>
<dbReference type="GeneID" id="136081043"/>
<organism evidence="2">
    <name type="scientific">Hydra vulgaris</name>
    <name type="common">Hydra</name>
    <name type="synonym">Hydra attenuata</name>
    <dbReference type="NCBI Taxonomy" id="6087"/>
    <lineage>
        <taxon>Eukaryota</taxon>
        <taxon>Metazoa</taxon>
        <taxon>Cnidaria</taxon>
        <taxon>Hydrozoa</taxon>
        <taxon>Hydroidolina</taxon>
        <taxon>Anthoathecata</taxon>
        <taxon>Aplanulata</taxon>
        <taxon>Hydridae</taxon>
        <taxon>Hydra</taxon>
    </lineage>
</organism>